<dbReference type="EMBL" id="FNAJ01000022">
    <property type="protein sequence ID" value="SDF16241.1"/>
    <property type="molecule type" value="Genomic_DNA"/>
</dbReference>
<evidence type="ECO:0000256" key="5">
    <source>
        <dbReference type="ARBA" id="ARBA00022692"/>
    </source>
</evidence>
<feature type="region of interest" description="Disordered" evidence="9">
    <location>
        <begin position="23"/>
        <end position="61"/>
    </location>
</feature>
<sequence>MHRPRHAITVPLCAWLALTASSASGQQPATEEGAPVASESTKGAPASPSSQPPPAEALSTEGGPLTLEQAVQLAAKRNEVALAAEQQSEAARARLARARAFFFPELTGTGTYTRRLNEVTREVGGQTVVIQRNNAFNANFVASLPLFDARGIFLYRAARRDGDAAELEAVEARRQIGFEAANAFLATLAQEQVYRAAEQRLAFARQSLQDASARAKAGLASSNDVTRAELEAASAEVQMSNARNAAQTTRLELGFLLVSSVKGTLASPDALLSDASRPLQAHASLADGALDRRPDILAARLRVDALEESAKEPLARLLPTLGASATYRLTNEAGLAGRTGDGFLGVNLIWNFFDGGERYAERRERVALARAAELQVQATTRRVDVDIEQARVALENAQAALAQSDLAVRTARQNAEEQGILYRQGLSTALTVADASLRQFEAEVAYAQSRFALGVALLGLRAAVGLDPLGKEP</sequence>
<dbReference type="RefSeq" id="WP_090495250.1">
    <property type="nucleotide sequence ID" value="NZ_BJVY01000033.1"/>
</dbReference>
<keyword evidence="12" id="KW-1185">Reference proteome</keyword>
<evidence type="ECO:0000256" key="1">
    <source>
        <dbReference type="ARBA" id="ARBA00004442"/>
    </source>
</evidence>
<keyword evidence="3" id="KW-0813">Transport</keyword>
<evidence type="ECO:0000256" key="10">
    <source>
        <dbReference type="SAM" id="SignalP"/>
    </source>
</evidence>
<dbReference type="Gene3D" id="1.20.1600.10">
    <property type="entry name" value="Outer membrane efflux proteins (OEP)"/>
    <property type="match status" value="1"/>
</dbReference>
<feature type="signal peptide" evidence="10">
    <location>
        <begin position="1"/>
        <end position="25"/>
    </location>
</feature>
<feature type="chain" id="PRO_5046524295" evidence="10">
    <location>
        <begin position="26"/>
        <end position="473"/>
    </location>
</feature>
<dbReference type="SUPFAM" id="SSF56954">
    <property type="entry name" value="Outer membrane efflux proteins (OEP)"/>
    <property type="match status" value="1"/>
</dbReference>
<feature type="coiled-coil region" evidence="8">
    <location>
        <begin position="387"/>
        <end position="414"/>
    </location>
</feature>
<evidence type="ECO:0000256" key="7">
    <source>
        <dbReference type="ARBA" id="ARBA00023237"/>
    </source>
</evidence>
<keyword evidence="4" id="KW-1134">Transmembrane beta strand</keyword>
<comment type="caution">
    <text evidence="11">The sequence shown here is derived from an EMBL/GenBank/DDBJ whole genome shotgun (WGS) entry which is preliminary data.</text>
</comment>
<keyword evidence="5" id="KW-0812">Transmembrane</keyword>
<comment type="subcellular location">
    <subcellularLocation>
        <location evidence="1">Cell outer membrane</location>
    </subcellularLocation>
</comment>
<name>A0ABY0N9R2_9BACT</name>
<evidence type="ECO:0000256" key="2">
    <source>
        <dbReference type="ARBA" id="ARBA00007613"/>
    </source>
</evidence>
<evidence type="ECO:0000313" key="12">
    <source>
        <dbReference type="Proteomes" id="UP000198717"/>
    </source>
</evidence>
<keyword evidence="7" id="KW-0998">Cell outer membrane</keyword>
<evidence type="ECO:0000313" key="11">
    <source>
        <dbReference type="EMBL" id="SDF16241.1"/>
    </source>
</evidence>
<evidence type="ECO:0000256" key="3">
    <source>
        <dbReference type="ARBA" id="ARBA00022448"/>
    </source>
</evidence>
<feature type="coiled-coil region" evidence="8">
    <location>
        <begin position="155"/>
        <end position="245"/>
    </location>
</feature>
<proteinExistence type="inferred from homology"/>
<dbReference type="PANTHER" id="PTHR30026:SF20">
    <property type="entry name" value="OUTER MEMBRANE PROTEIN TOLC"/>
    <property type="match status" value="1"/>
</dbReference>
<evidence type="ECO:0000256" key="9">
    <source>
        <dbReference type="SAM" id="MobiDB-lite"/>
    </source>
</evidence>
<dbReference type="Pfam" id="PF02321">
    <property type="entry name" value="OEP"/>
    <property type="match status" value="2"/>
</dbReference>
<comment type="similarity">
    <text evidence="2">Belongs to the outer membrane factor (OMF) (TC 1.B.17) family.</text>
</comment>
<dbReference type="Proteomes" id="UP000198717">
    <property type="component" value="Unassembled WGS sequence"/>
</dbReference>
<gene>
    <name evidence="11" type="ORF">SAMN04488504_1226</name>
</gene>
<evidence type="ECO:0000256" key="6">
    <source>
        <dbReference type="ARBA" id="ARBA00023136"/>
    </source>
</evidence>
<dbReference type="PANTHER" id="PTHR30026">
    <property type="entry name" value="OUTER MEMBRANE PROTEIN TOLC"/>
    <property type="match status" value="1"/>
</dbReference>
<keyword evidence="8" id="KW-0175">Coiled coil</keyword>
<keyword evidence="10" id="KW-0732">Signal</keyword>
<dbReference type="InterPro" id="IPR051906">
    <property type="entry name" value="TolC-like"/>
</dbReference>
<reference evidence="11 12" key="1">
    <citation type="submission" date="2016-10" db="EMBL/GenBank/DDBJ databases">
        <authorList>
            <person name="Varghese N."/>
            <person name="Submissions S."/>
        </authorList>
    </citation>
    <scope>NUCLEOTIDE SEQUENCE [LARGE SCALE GENOMIC DNA]</scope>
    <source>
        <strain evidence="11 12">DSM 2260</strain>
    </source>
</reference>
<evidence type="ECO:0000256" key="4">
    <source>
        <dbReference type="ARBA" id="ARBA00022452"/>
    </source>
</evidence>
<protein>
    <submittedName>
        <fullName evidence="11">Outer membrane protein TolC</fullName>
    </submittedName>
</protein>
<organism evidence="11 12">
    <name type="scientific">Myxococcus virescens</name>
    <dbReference type="NCBI Taxonomy" id="83456"/>
    <lineage>
        <taxon>Bacteria</taxon>
        <taxon>Pseudomonadati</taxon>
        <taxon>Myxococcota</taxon>
        <taxon>Myxococcia</taxon>
        <taxon>Myxococcales</taxon>
        <taxon>Cystobacterineae</taxon>
        <taxon>Myxococcaceae</taxon>
        <taxon>Myxococcus</taxon>
    </lineage>
</organism>
<keyword evidence="6" id="KW-0472">Membrane</keyword>
<accession>A0ABY0N9R2</accession>
<dbReference type="InterPro" id="IPR003423">
    <property type="entry name" value="OMP_efflux"/>
</dbReference>
<evidence type="ECO:0000256" key="8">
    <source>
        <dbReference type="SAM" id="Coils"/>
    </source>
</evidence>